<protein>
    <submittedName>
        <fullName evidence="1">Uncharacterized protein</fullName>
    </submittedName>
</protein>
<keyword evidence="2" id="KW-1185">Reference proteome</keyword>
<accession>A0A8S0U7E0</accession>
<organism evidence="1 2">
    <name type="scientific">Olea europaea subsp. europaea</name>
    <dbReference type="NCBI Taxonomy" id="158383"/>
    <lineage>
        <taxon>Eukaryota</taxon>
        <taxon>Viridiplantae</taxon>
        <taxon>Streptophyta</taxon>
        <taxon>Embryophyta</taxon>
        <taxon>Tracheophyta</taxon>
        <taxon>Spermatophyta</taxon>
        <taxon>Magnoliopsida</taxon>
        <taxon>eudicotyledons</taxon>
        <taxon>Gunneridae</taxon>
        <taxon>Pentapetalae</taxon>
        <taxon>asterids</taxon>
        <taxon>lamiids</taxon>
        <taxon>Lamiales</taxon>
        <taxon>Oleaceae</taxon>
        <taxon>Oleeae</taxon>
        <taxon>Olea</taxon>
    </lineage>
</organism>
<sequence>MTPNPTSKSASLTPGGGAYRLLEMPAFEPTLFRFDTFLRGSDKAVGFHKLEKFYSKILKNIAQMGNPFQWRTYISGKLVMFSPLVLKDWLEIDEILEENDDELTTNSIARELIGKNWLDQVGKILVRIQNFSDDLILVHRLTESLTHICSTWIKTASVRSTPGFSKFVPSHPFRGSNELVEVSTQPPETASPT</sequence>
<evidence type="ECO:0000313" key="2">
    <source>
        <dbReference type="Proteomes" id="UP000594638"/>
    </source>
</evidence>
<dbReference type="EMBL" id="CACTIH010007408">
    <property type="protein sequence ID" value="CAA3012694.1"/>
    <property type="molecule type" value="Genomic_DNA"/>
</dbReference>
<evidence type="ECO:0000313" key="1">
    <source>
        <dbReference type="EMBL" id="CAA3012694.1"/>
    </source>
</evidence>
<dbReference type="Proteomes" id="UP000594638">
    <property type="component" value="Unassembled WGS sequence"/>
</dbReference>
<proteinExistence type="predicted"/>
<gene>
    <name evidence="1" type="ORF">OLEA9_A108450</name>
</gene>
<dbReference type="Gramene" id="OE9A108450T1">
    <property type="protein sequence ID" value="OE9A108450C1"/>
    <property type="gene ID" value="OE9A108450"/>
</dbReference>
<comment type="caution">
    <text evidence="1">The sequence shown here is derived from an EMBL/GenBank/DDBJ whole genome shotgun (WGS) entry which is preliminary data.</text>
</comment>
<dbReference type="AlphaFoldDB" id="A0A8S0U7E0"/>
<reference evidence="1 2" key="1">
    <citation type="submission" date="2019-12" db="EMBL/GenBank/DDBJ databases">
        <authorList>
            <person name="Alioto T."/>
            <person name="Alioto T."/>
            <person name="Gomez Garrido J."/>
        </authorList>
    </citation>
    <scope>NUCLEOTIDE SEQUENCE [LARGE SCALE GENOMIC DNA]</scope>
</reference>
<name>A0A8S0U7E0_OLEEU</name>